<reference evidence="2 3" key="1">
    <citation type="journal article" date="2019" name="Sci. Rep.">
        <title>Orb-weaving spider Araneus ventricosus genome elucidates the spidroin gene catalogue.</title>
        <authorList>
            <person name="Kono N."/>
            <person name="Nakamura H."/>
            <person name="Ohtoshi R."/>
            <person name="Moran D.A.P."/>
            <person name="Shinohara A."/>
            <person name="Yoshida Y."/>
            <person name="Fujiwara M."/>
            <person name="Mori M."/>
            <person name="Tomita M."/>
            <person name="Arakawa K."/>
        </authorList>
    </citation>
    <scope>NUCLEOTIDE SEQUENCE [LARGE SCALE GENOMIC DNA]</scope>
</reference>
<dbReference type="SUPFAM" id="SSF53098">
    <property type="entry name" value="Ribonuclease H-like"/>
    <property type="match status" value="1"/>
</dbReference>
<proteinExistence type="predicted"/>
<sequence>MYGSGKAAISLAIIAPDIDPSEIEEKVTGWSAHPSENLSPTQISLDDGGNINTGLRIYTDGSKTEKGVGAAFCVLTDVNITHRWSTRLSLINIVFQAEILALLKAMEHAVTLPTQQLTILVDNQASINSAANPKSHNSIARKIFK</sequence>
<dbReference type="InterPro" id="IPR036397">
    <property type="entry name" value="RNaseH_sf"/>
</dbReference>
<dbReference type="OrthoDB" id="3547074at2759"/>
<feature type="domain" description="RNase H type-1" evidence="1">
    <location>
        <begin position="64"/>
        <end position="142"/>
    </location>
</feature>
<name>A0A4Y2NW69_ARAVE</name>
<dbReference type="GO" id="GO:0003676">
    <property type="term" value="F:nucleic acid binding"/>
    <property type="evidence" value="ECO:0007669"/>
    <property type="project" value="InterPro"/>
</dbReference>
<dbReference type="Pfam" id="PF13456">
    <property type="entry name" value="RVT_3"/>
    <property type="match status" value="1"/>
</dbReference>
<protein>
    <recommendedName>
        <fullName evidence="1">RNase H type-1 domain-containing protein</fullName>
    </recommendedName>
</protein>
<dbReference type="Gene3D" id="3.30.420.10">
    <property type="entry name" value="Ribonuclease H-like superfamily/Ribonuclease H"/>
    <property type="match status" value="1"/>
</dbReference>
<dbReference type="Proteomes" id="UP000499080">
    <property type="component" value="Unassembled WGS sequence"/>
</dbReference>
<dbReference type="GO" id="GO:0004523">
    <property type="term" value="F:RNA-DNA hybrid ribonuclease activity"/>
    <property type="evidence" value="ECO:0007669"/>
    <property type="project" value="InterPro"/>
</dbReference>
<evidence type="ECO:0000313" key="2">
    <source>
        <dbReference type="EMBL" id="GBN43828.1"/>
    </source>
</evidence>
<dbReference type="EMBL" id="BGPR01010024">
    <property type="protein sequence ID" value="GBN43828.1"/>
    <property type="molecule type" value="Genomic_DNA"/>
</dbReference>
<dbReference type="InterPro" id="IPR012337">
    <property type="entry name" value="RNaseH-like_sf"/>
</dbReference>
<gene>
    <name evidence="2" type="ORF">AVEN_181867_1</name>
</gene>
<comment type="caution">
    <text evidence="2">The sequence shown here is derived from an EMBL/GenBank/DDBJ whole genome shotgun (WGS) entry which is preliminary data.</text>
</comment>
<organism evidence="2 3">
    <name type="scientific">Araneus ventricosus</name>
    <name type="common">Orbweaver spider</name>
    <name type="synonym">Epeira ventricosa</name>
    <dbReference type="NCBI Taxonomy" id="182803"/>
    <lineage>
        <taxon>Eukaryota</taxon>
        <taxon>Metazoa</taxon>
        <taxon>Ecdysozoa</taxon>
        <taxon>Arthropoda</taxon>
        <taxon>Chelicerata</taxon>
        <taxon>Arachnida</taxon>
        <taxon>Araneae</taxon>
        <taxon>Araneomorphae</taxon>
        <taxon>Entelegynae</taxon>
        <taxon>Araneoidea</taxon>
        <taxon>Araneidae</taxon>
        <taxon>Araneus</taxon>
    </lineage>
</organism>
<dbReference type="AlphaFoldDB" id="A0A4Y2NW69"/>
<keyword evidence="3" id="KW-1185">Reference proteome</keyword>
<evidence type="ECO:0000259" key="1">
    <source>
        <dbReference type="Pfam" id="PF13456"/>
    </source>
</evidence>
<dbReference type="InterPro" id="IPR002156">
    <property type="entry name" value="RNaseH_domain"/>
</dbReference>
<evidence type="ECO:0000313" key="3">
    <source>
        <dbReference type="Proteomes" id="UP000499080"/>
    </source>
</evidence>
<accession>A0A4Y2NW69</accession>